<evidence type="ECO:0000256" key="1">
    <source>
        <dbReference type="SAM" id="Phobius"/>
    </source>
</evidence>
<proteinExistence type="predicted"/>
<dbReference type="AlphaFoldDB" id="A0AAJ5WQI8"/>
<name>A0AAJ5WQI8_9BACT</name>
<feature type="transmembrane region" description="Helical" evidence="1">
    <location>
        <begin position="45"/>
        <end position="67"/>
    </location>
</feature>
<reference evidence="2" key="1">
    <citation type="submission" date="2023-03" db="EMBL/GenBank/DDBJ databases">
        <title>Andean soil-derived lignocellulolytic bacterial consortium as a source of novel taxa and putative plastic-active enzymes.</title>
        <authorList>
            <person name="Diaz-Garcia L."/>
            <person name="Chuvochina M."/>
            <person name="Feuerriegel G."/>
            <person name="Bunk B."/>
            <person name="Sproer C."/>
            <person name="Streit W.R."/>
            <person name="Rodriguez L.M."/>
            <person name="Overmann J."/>
            <person name="Jimenez D.J."/>
        </authorList>
    </citation>
    <scope>NUCLEOTIDE SEQUENCE</scope>
    <source>
        <strain evidence="2">MAG 7</strain>
    </source>
</reference>
<feature type="transmembrane region" description="Helical" evidence="1">
    <location>
        <begin position="120"/>
        <end position="142"/>
    </location>
</feature>
<dbReference type="Pfam" id="PF12679">
    <property type="entry name" value="ABC2_membrane_2"/>
    <property type="match status" value="1"/>
</dbReference>
<evidence type="ECO:0000313" key="3">
    <source>
        <dbReference type="Proteomes" id="UP001220610"/>
    </source>
</evidence>
<feature type="transmembrane region" description="Helical" evidence="1">
    <location>
        <begin position="154"/>
        <end position="177"/>
    </location>
</feature>
<evidence type="ECO:0000313" key="2">
    <source>
        <dbReference type="EMBL" id="WEK33917.1"/>
    </source>
</evidence>
<feature type="transmembrane region" description="Helical" evidence="1">
    <location>
        <begin position="221"/>
        <end position="247"/>
    </location>
</feature>
<feature type="transmembrane region" description="Helical" evidence="1">
    <location>
        <begin position="12"/>
        <end position="33"/>
    </location>
</feature>
<dbReference type="EMBL" id="CP119311">
    <property type="protein sequence ID" value="WEK33917.1"/>
    <property type="molecule type" value="Genomic_DNA"/>
</dbReference>
<sequence length="255" mass="28184">MFTLARHILYDILRSKVVIGYTLFLLAASLSLFQLEENSGKSMLSLLNIVLIVTPLISMVFATIHYYNSYEFIELMLSQPLSRTHILLSEYIGVAISLLAAFWIGIGIPVLLFAADATGLSLLMAGSALTLAFSSLAFLAAVRSRDKARGIGAVLLLWFYFALLYDGLVLLILFSFADYPMEKFTLLLAALNPLDLARISLMLQMDISALMGYTGAVYQSFFGSALGTLFTSAILLLWIAVPLWLAVRVFRKKDL</sequence>
<accession>A0AAJ5WQI8</accession>
<keyword evidence="1" id="KW-0812">Transmembrane</keyword>
<dbReference type="GO" id="GO:0005886">
    <property type="term" value="C:plasma membrane"/>
    <property type="evidence" value="ECO:0007669"/>
    <property type="project" value="UniProtKB-SubCell"/>
</dbReference>
<organism evidence="2 3">
    <name type="scientific">Candidatus Pseudobacter hemicellulosilyticus</name>
    <dbReference type="NCBI Taxonomy" id="3121375"/>
    <lineage>
        <taxon>Bacteria</taxon>
        <taxon>Pseudomonadati</taxon>
        <taxon>Bacteroidota</taxon>
        <taxon>Chitinophagia</taxon>
        <taxon>Chitinophagales</taxon>
        <taxon>Chitinophagaceae</taxon>
        <taxon>Pseudobacter</taxon>
    </lineage>
</organism>
<keyword evidence="1" id="KW-1133">Transmembrane helix</keyword>
<protein>
    <submittedName>
        <fullName evidence="2">ABC transporter permease subunit</fullName>
    </submittedName>
</protein>
<dbReference type="GO" id="GO:0140359">
    <property type="term" value="F:ABC-type transporter activity"/>
    <property type="evidence" value="ECO:0007669"/>
    <property type="project" value="InterPro"/>
</dbReference>
<dbReference type="Proteomes" id="UP001220610">
    <property type="component" value="Chromosome"/>
</dbReference>
<keyword evidence="1" id="KW-0472">Membrane</keyword>
<gene>
    <name evidence="2" type="ORF">P0Y53_15620</name>
</gene>
<feature type="transmembrane region" description="Helical" evidence="1">
    <location>
        <begin position="88"/>
        <end position="114"/>
    </location>
</feature>